<reference evidence="7 8" key="1">
    <citation type="journal article" date="2018" name="Genome Announc.">
        <title>Draft Genome Sequence of "Candidatus Phycosocius bacilliformis," an Alphaproteobacterial Ectosymbiont of the Hydrocarbon-Producing Green Alga Botryococcus braunii.</title>
        <authorList>
            <person name="Tanabe Y."/>
            <person name="Yamaguchi H."/>
            <person name="Watanabe M.M."/>
        </authorList>
    </citation>
    <scope>NUCLEOTIDE SEQUENCE [LARGE SCALE GENOMIC DNA]</scope>
    <source>
        <strain evidence="7 8">BOTRYCO-2</strain>
    </source>
</reference>
<dbReference type="InterPro" id="IPR036282">
    <property type="entry name" value="Glutathione-S-Trfase_C_sf"/>
</dbReference>
<evidence type="ECO:0000259" key="6">
    <source>
        <dbReference type="PROSITE" id="PS50405"/>
    </source>
</evidence>
<dbReference type="SFLD" id="SFLDS00019">
    <property type="entry name" value="Glutathione_Transferase_(cytos"/>
    <property type="match status" value="1"/>
</dbReference>
<accession>A0A2P2E8U3</accession>
<dbReference type="FunFam" id="3.40.30.10:FF:000156">
    <property type="entry name" value="Glutathione S-transferase 1"/>
    <property type="match status" value="1"/>
</dbReference>
<dbReference type="PROSITE" id="PS50405">
    <property type="entry name" value="GST_CTER"/>
    <property type="match status" value="1"/>
</dbReference>
<evidence type="ECO:0000256" key="2">
    <source>
        <dbReference type="ARBA" id="ARBA00022679"/>
    </source>
</evidence>
<dbReference type="SFLD" id="SFLDG00358">
    <property type="entry name" value="Main_(cytGST)"/>
    <property type="match status" value="1"/>
</dbReference>
<dbReference type="GO" id="GO:0004364">
    <property type="term" value="F:glutathione transferase activity"/>
    <property type="evidence" value="ECO:0007669"/>
    <property type="project" value="UniProtKB-EC"/>
</dbReference>
<keyword evidence="2" id="KW-0808">Transferase</keyword>
<dbReference type="OrthoDB" id="9810080at2"/>
<dbReference type="Pfam" id="PF00043">
    <property type="entry name" value="GST_C"/>
    <property type="match status" value="1"/>
</dbReference>
<gene>
    <name evidence="7" type="ORF">PbB2_01153</name>
</gene>
<evidence type="ECO:0000256" key="4">
    <source>
        <dbReference type="RuleBase" id="RU003494"/>
    </source>
</evidence>
<feature type="domain" description="GST N-terminal" evidence="5">
    <location>
        <begin position="1"/>
        <end position="81"/>
    </location>
</feature>
<evidence type="ECO:0000256" key="1">
    <source>
        <dbReference type="ARBA" id="ARBA00012452"/>
    </source>
</evidence>
<dbReference type="RefSeq" id="WP_108984371.1">
    <property type="nucleotide sequence ID" value="NZ_BFBR01000003.1"/>
</dbReference>
<feature type="domain" description="GST C-terminal" evidence="6">
    <location>
        <begin position="71"/>
        <end position="206"/>
    </location>
</feature>
<dbReference type="CDD" id="cd03046">
    <property type="entry name" value="GST_N_GTT1_like"/>
    <property type="match status" value="1"/>
</dbReference>
<keyword evidence="8" id="KW-1185">Reference proteome</keyword>
<evidence type="ECO:0000256" key="3">
    <source>
        <dbReference type="ARBA" id="ARBA00047960"/>
    </source>
</evidence>
<protein>
    <recommendedName>
        <fullName evidence="1">glutathione transferase</fullName>
        <ecNumber evidence="1">2.5.1.18</ecNumber>
    </recommendedName>
</protein>
<dbReference type="Proteomes" id="UP000245086">
    <property type="component" value="Unassembled WGS sequence"/>
</dbReference>
<dbReference type="PROSITE" id="PS50404">
    <property type="entry name" value="GST_NTER"/>
    <property type="match status" value="1"/>
</dbReference>
<dbReference type="EMBL" id="BFBR01000003">
    <property type="protein sequence ID" value="GBF57486.1"/>
    <property type="molecule type" value="Genomic_DNA"/>
</dbReference>
<proteinExistence type="inferred from homology"/>
<dbReference type="GO" id="GO:0005737">
    <property type="term" value="C:cytoplasm"/>
    <property type="evidence" value="ECO:0007669"/>
    <property type="project" value="UniProtKB-ARBA"/>
</dbReference>
<dbReference type="SUPFAM" id="SSF47616">
    <property type="entry name" value="GST C-terminal domain-like"/>
    <property type="match status" value="1"/>
</dbReference>
<name>A0A2P2E8U3_9PROT</name>
<evidence type="ECO:0000313" key="8">
    <source>
        <dbReference type="Proteomes" id="UP000245086"/>
    </source>
</evidence>
<evidence type="ECO:0000313" key="7">
    <source>
        <dbReference type="EMBL" id="GBF57486.1"/>
    </source>
</evidence>
<dbReference type="Gene3D" id="1.20.1050.10">
    <property type="match status" value="1"/>
</dbReference>
<dbReference type="PANTHER" id="PTHR44051:SF9">
    <property type="entry name" value="GLUTATHIONE S-TRANSFERASE 1"/>
    <property type="match status" value="1"/>
</dbReference>
<dbReference type="InterPro" id="IPR010987">
    <property type="entry name" value="Glutathione-S-Trfase_C-like"/>
</dbReference>
<dbReference type="PANTHER" id="PTHR44051">
    <property type="entry name" value="GLUTATHIONE S-TRANSFERASE-RELATED"/>
    <property type="match status" value="1"/>
</dbReference>
<evidence type="ECO:0000259" key="5">
    <source>
        <dbReference type="PROSITE" id="PS50404"/>
    </source>
</evidence>
<comment type="catalytic activity">
    <reaction evidence="3">
        <text>RX + glutathione = an S-substituted glutathione + a halide anion + H(+)</text>
        <dbReference type="Rhea" id="RHEA:16437"/>
        <dbReference type="ChEBI" id="CHEBI:15378"/>
        <dbReference type="ChEBI" id="CHEBI:16042"/>
        <dbReference type="ChEBI" id="CHEBI:17792"/>
        <dbReference type="ChEBI" id="CHEBI:57925"/>
        <dbReference type="ChEBI" id="CHEBI:90779"/>
        <dbReference type="EC" id="2.5.1.18"/>
    </reaction>
</comment>
<comment type="caution">
    <text evidence="7">The sequence shown here is derived from an EMBL/GenBank/DDBJ whole genome shotgun (WGS) entry which is preliminary data.</text>
</comment>
<comment type="similarity">
    <text evidence="4">Belongs to the GST superfamily.</text>
</comment>
<dbReference type="InterPro" id="IPR036249">
    <property type="entry name" value="Thioredoxin-like_sf"/>
</dbReference>
<dbReference type="InterPro" id="IPR004046">
    <property type="entry name" value="GST_C"/>
</dbReference>
<dbReference type="AlphaFoldDB" id="A0A2P2E8U3"/>
<dbReference type="InterPro" id="IPR040079">
    <property type="entry name" value="Glutathione_S-Trfase"/>
</dbReference>
<dbReference type="GO" id="GO:0004601">
    <property type="term" value="F:peroxidase activity"/>
    <property type="evidence" value="ECO:0007669"/>
    <property type="project" value="UniProtKB-ARBA"/>
</dbReference>
<dbReference type="SFLD" id="SFLDG01150">
    <property type="entry name" value="Main.1:_Beta-like"/>
    <property type="match status" value="1"/>
</dbReference>
<dbReference type="Pfam" id="PF02798">
    <property type="entry name" value="GST_N"/>
    <property type="match status" value="1"/>
</dbReference>
<dbReference type="InterPro" id="IPR004045">
    <property type="entry name" value="Glutathione_S-Trfase_N"/>
</dbReference>
<organism evidence="7 8">
    <name type="scientific">Candidatus Phycosocius bacilliformis</name>
    <dbReference type="NCBI Taxonomy" id="1445552"/>
    <lineage>
        <taxon>Bacteria</taxon>
        <taxon>Pseudomonadati</taxon>
        <taxon>Pseudomonadota</taxon>
        <taxon>Alphaproteobacteria</taxon>
        <taxon>Caulobacterales</taxon>
        <taxon>Caulobacterales incertae sedis</taxon>
        <taxon>Candidatus Phycosocius</taxon>
    </lineage>
</organism>
<dbReference type="SUPFAM" id="SSF52833">
    <property type="entry name" value="Thioredoxin-like"/>
    <property type="match status" value="1"/>
</dbReference>
<dbReference type="Gene3D" id="3.40.30.10">
    <property type="entry name" value="Glutaredoxin"/>
    <property type="match status" value="1"/>
</dbReference>
<dbReference type="EC" id="2.5.1.18" evidence="1"/>
<sequence length="206" mass="22749">MIVVHHLNDSRSQRILWLLEEMGTPYEIRHYQRDAVTNLAPPELKQVHPLGKSPVVSDGAEVLAESGMIIDVLARRYAPNLAVDFASPHYPAYAHWLHFAEGSAMLPFLLALYTGRLGEAAAPLMPRITSEIMNHLAYVEGALAGKRFFVDDRLTGADIQMSFVGEIAKGQGALASLPNLKAWLEGLHARPQWQAALQKGGPYRFA</sequence>